<dbReference type="Gramene" id="Kaladp0964s0019.1.v1.1">
    <property type="protein sequence ID" value="Kaladp0964s0019.1.v1.1"/>
    <property type="gene ID" value="Kaladp0964s0019.v1.1"/>
</dbReference>
<dbReference type="InterPro" id="IPR042044">
    <property type="entry name" value="EXOC6PINT-1/Sec15/Tip20_C_dom2"/>
</dbReference>
<reference evidence="1" key="1">
    <citation type="submission" date="2021-01" db="UniProtKB">
        <authorList>
            <consortium name="EnsemblPlants"/>
        </authorList>
    </citation>
    <scope>IDENTIFICATION</scope>
</reference>
<keyword evidence="2" id="KW-1185">Reference proteome</keyword>
<dbReference type="Proteomes" id="UP000594263">
    <property type="component" value="Unplaced"/>
</dbReference>
<dbReference type="PROSITE" id="PS51386">
    <property type="entry name" value="RINT1_TIP20"/>
    <property type="match status" value="1"/>
</dbReference>
<accession>A0A7N1A9J5</accession>
<sequence length="705" mass="80373">MIEDFLQFTKEIHRIDAIREYVGTTLRLEALVGDLEDVIFSIMSQQGGNMFSAGITAPRSGDSQAGHEILLQAVKVMHGIEEVLAPTIKSHPHWSHLLRSVDSRVDKILTTLRPKVIADHRSLLASLGWPPNMLTGRVEEGEIAAIPNPLLLMQPDKREAYSRSFLGLCALQHLHSLREVRKLDCLGQKDTYRVLWAIDELVSPIASRTEYHFSKWAGGEPKYVFALVYRITRDFIVGIDDVLQPLIDQARLASCSATEAWVFAMVQMLDGFLNKSVFPPLADKCKVEGLKQEAISMWIHLIDLMVAFDKQMLSLLSSEPGRLEGVSRGISVLSVFAIRSEWLKLWAKIELKDAWKKLKAELNDEKCWLNSNDNLSTIRQPVQQLVYTWQDFRVPSIAEFAAKIAWEMIERGQNLPHIPLQAQFIRMTAGRFFWYFFKVLIFRCKRHESDVAGLGDVTLSRICESMNAARFIESKLLEWSDDVAFVEMVSVESHLDAVLLDNFDDETIFFSEELKSIAELQTNGLMEIITDVLCQFEHLSWDYIHNKESHDHAEVSHERAGISTDPGLSLSHTLIQALDFVRDRLLTLKARLNPSNFLDLWKGIADGLDHFILNSILEIGTRFSMSGMNQFHIDMKAVFLVFQPFCERPEAFLPRIRYALQLLQTDIAEAGSLLCGSHQTEYSQGYAIPYVSREQVEKIMNMKKF</sequence>
<evidence type="ECO:0000313" key="1">
    <source>
        <dbReference type="EnsemblPlants" id="Kaladp0964s0019.1.v1.1"/>
    </source>
</evidence>
<dbReference type="GO" id="GO:0060628">
    <property type="term" value="P:regulation of ER to Golgi vesicle-mediated transport"/>
    <property type="evidence" value="ECO:0007669"/>
    <property type="project" value="TreeGrafter"/>
</dbReference>
<dbReference type="Pfam" id="PF04437">
    <property type="entry name" value="RINT1_TIP1"/>
    <property type="match status" value="1"/>
</dbReference>
<dbReference type="OMA" id="LEYHFAK"/>
<dbReference type="GO" id="GO:0070939">
    <property type="term" value="C:Dsl1/NZR complex"/>
    <property type="evidence" value="ECO:0007669"/>
    <property type="project" value="InterPro"/>
</dbReference>
<dbReference type="EnsemblPlants" id="Kaladp0964s0019.1.v1.1">
    <property type="protein sequence ID" value="Kaladp0964s0019.1.v1.1"/>
    <property type="gene ID" value="Kaladp0964s0019.v1.1"/>
</dbReference>
<name>A0A7N1A9J5_KALFE</name>
<evidence type="ECO:0000313" key="2">
    <source>
        <dbReference type="Proteomes" id="UP000594263"/>
    </source>
</evidence>
<dbReference type="PANTHER" id="PTHR13520">
    <property type="entry name" value="RAD50-INTERACTING PROTEIN 1 RINT-1"/>
    <property type="match status" value="1"/>
</dbReference>
<evidence type="ECO:0008006" key="3">
    <source>
        <dbReference type="Google" id="ProtNLM"/>
    </source>
</evidence>
<organism evidence="1 2">
    <name type="scientific">Kalanchoe fedtschenkoi</name>
    <name type="common">Lavender scallops</name>
    <name type="synonym">South American air plant</name>
    <dbReference type="NCBI Taxonomy" id="63787"/>
    <lineage>
        <taxon>Eukaryota</taxon>
        <taxon>Viridiplantae</taxon>
        <taxon>Streptophyta</taxon>
        <taxon>Embryophyta</taxon>
        <taxon>Tracheophyta</taxon>
        <taxon>Spermatophyta</taxon>
        <taxon>Magnoliopsida</taxon>
        <taxon>eudicotyledons</taxon>
        <taxon>Gunneridae</taxon>
        <taxon>Pentapetalae</taxon>
        <taxon>Saxifragales</taxon>
        <taxon>Crassulaceae</taxon>
        <taxon>Kalanchoe</taxon>
    </lineage>
</organism>
<proteinExistence type="predicted"/>
<dbReference type="Gene3D" id="1.20.58.670">
    <property type="entry name" value="Dsl1p vesicle tethering complex, Tip20p subunit, domain D"/>
    <property type="match status" value="1"/>
</dbReference>
<dbReference type="GO" id="GO:0006890">
    <property type="term" value="P:retrograde vesicle-mediated transport, Golgi to endoplasmic reticulum"/>
    <property type="evidence" value="ECO:0007669"/>
    <property type="project" value="InterPro"/>
</dbReference>
<protein>
    <recommendedName>
        <fullName evidence="3">RINT1-like protein MAG2L</fullName>
    </recommendedName>
</protein>
<dbReference type="PANTHER" id="PTHR13520:SF0">
    <property type="entry name" value="RAD50-INTERACTING PROTEIN 1"/>
    <property type="match status" value="1"/>
</dbReference>
<dbReference type="GO" id="GO:0006888">
    <property type="term" value="P:endoplasmic reticulum to Golgi vesicle-mediated transport"/>
    <property type="evidence" value="ECO:0007669"/>
    <property type="project" value="InterPro"/>
</dbReference>
<dbReference type="InterPro" id="IPR007528">
    <property type="entry name" value="RINT1_Tip20"/>
</dbReference>
<dbReference type="AlphaFoldDB" id="A0A7N1A9J5"/>